<organism evidence="4 5">
    <name type="scientific">Lucilia cuprina</name>
    <name type="common">Green bottle fly</name>
    <name type="synonym">Australian sheep blowfly</name>
    <dbReference type="NCBI Taxonomy" id="7375"/>
    <lineage>
        <taxon>Eukaryota</taxon>
        <taxon>Metazoa</taxon>
        <taxon>Ecdysozoa</taxon>
        <taxon>Arthropoda</taxon>
        <taxon>Hexapoda</taxon>
        <taxon>Insecta</taxon>
        <taxon>Pterygota</taxon>
        <taxon>Neoptera</taxon>
        <taxon>Endopterygota</taxon>
        <taxon>Diptera</taxon>
        <taxon>Brachycera</taxon>
        <taxon>Muscomorpha</taxon>
        <taxon>Oestroidea</taxon>
        <taxon>Calliphoridae</taxon>
        <taxon>Luciliinae</taxon>
        <taxon>Lucilia</taxon>
    </lineage>
</organism>
<feature type="compositionally biased region" description="Polar residues" evidence="2">
    <location>
        <begin position="679"/>
        <end position="692"/>
    </location>
</feature>
<comment type="caution">
    <text evidence="4">The sequence shown here is derived from an EMBL/GenBank/DDBJ whole genome shotgun (WGS) entry which is preliminary data.</text>
</comment>
<dbReference type="GO" id="GO:0005634">
    <property type="term" value="C:nucleus"/>
    <property type="evidence" value="ECO:0007669"/>
    <property type="project" value="UniProtKB-SubCell"/>
</dbReference>
<proteinExistence type="predicted"/>
<feature type="compositionally biased region" description="Basic residues" evidence="2">
    <location>
        <begin position="173"/>
        <end position="188"/>
    </location>
</feature>
<evidence type="ECO:0000256" key="1">
    <source>
        <dbReference type="PROSITE-ProRule" id="PRU00371"/>
    </source>
</evidence>
<dbReference type="Pfam" id="PF02944">
    <property type="entry name" value="BESS"/>
    <property type="match status" value="2"/>
</dbReference>
<accession>A0A0L0CEH6</accession>
<feature type="region of interest" description="Disordered" evidence="2">
    <location>
        <begin position="679"/>
        <end position="701"/>
    </location>
</feature>
<dbReference type="InterPro" id="IPR004210">
    <property type="entry name" value="BESS_motif"/>
</dbReference>
<feature type="region of interest" description="Disordered" evidence="2">
    <location>
        <begin position="1"/>
        <end position="51"/>
    </location>
</feature>
<dbReference type="Proteomes" id="UP000037069">
    <property type="component" value="Unassembled WGS sequence"/>
</dbReference>
<gene>
    <name evidence="4" type="ORF">FF38_11720</name>
</gene>
<evidence type="ECO:0000259" key="3">
    <source>
        <dbReference type="PROSITE" id="PS51031"/>
    </source>
</evidence>
<dbReference type="EMBL" id="JRES01000501">
    <property type="protein sequence ID" value="KNC30612.1"/>
    <property type="molecule type" value="Genomic_DNA"/>
</dbReference>
<feature type="compositionally biased region" description="Low complexity" evidence="2">
    <location>
        <begin position="22"/>
        <end position="34"/>
    </location>
</feature>
<dbReference type="GO" id="GO:0003677">
    <property type="term" value="F:DNA binding"/>
    <property type="evidence" value="ECO:0007669"/>
    <property type="project" value="InterPro"/>
</dbReference>
<evidence type="ECO:0000313" key="5">
    <source>
        <dbReference type="Proteomes" id="UP000037069"/>
    </source>
</evidence>
<protein>
    <recommendedName>
        <fullName evidence="3">BESS domain-containing protein</fullName>
    </recommendedName>
</protein>
<feature type="compositionally biased region" description="Polar residues" evidence="2">
    <location>
        <begin position="196"/>
        <end position="214"/>
    </location>
</feature>
<dbReference type="OrthoDB" id="5803771at2759"/>
<keyword evidence="5" id="KW-1185">Reference proteome</keyword>
<dbReference type="AlphaFoldDB" id="A0A0L0CEH6"/>
<evidence type="ECO:0000256" key="2">
    <source>
        <dbReference type="SAM" id="MobiDB-lite"/>
    </source>
</evidence>
<name>A0A0L0CEH6_LUCCU</name>
<feature type="domain" description="BESS" evidence="3">
    <location>
        <begin position="236"/>
        <end position="275"/>
    </location>
</feature>
<feature type="region of interest" description="Disordered" evidence="2">
    <location>
        <begin position="155"/>
        <end position="218"/>
    </location>
</feature>
<dbReference type="PROSITE" id="PS51031">
    <property type="entry name" value="BESS"/>
    <property type="match status" value="2"/>
</dbReference>
<feature type="domain" description="BESS" evidence="3">
    <location>
        <begin position="602"/>
        <end position="641"/>
    </location>
</feature>
<keyword evidence="1" id="KW-0539">Nucleus</keyword>
<sequence>MADEEHEMTYDDHELIEELEQNISTNPANNNSENNSDEPKPKKRVHKTLGELRQPRQKYCPRWQLEFPWLRPNRADESIGYCSICRRELVCKKSHLERHQRSFKHMRLQGFENVFTVNEPEADLIEAHTSGYLDSDMNQDYQVEEMLEELDEGYTTIKVEPTRPSSSSSPVLVKKKYNTKTPPKKRATVKNEPRRSSPSLQTTVERSPQNSTAHFKSMEYDRRGDYYYSAPSPPKKDSFDLFFDSISATVKNLPPKLAAEVKSKVSQVIAEFELRAICEQEAQDKAQQQTIVTIPTQVASVVTVDPSINSDHNEQQTVDGVTHYVYAYQPKIQEYNIYYFNIMNKLSFHSDPHDPEWKVTKLKTEPGTVKDHHNTSSSKVKYSQKFCEKWLSIFSPWLSRCEDDPNKPFCRACQCRLDCNRCHLQRHERTSKHARNLEILVNKGEGAARQNLSIRQERSKYYQQRKKISSSVGSQEDSEMGMEDYIDEADQGTEYGFEQTDTNSEDQYTHEESICKQEAITVDEMNHHMIVARSATKNNVGRPRKVIKTVENSSVHGVEEVVDRKDPMKRLMQIQRDKSELMDSFKELMGSSAPHLSPPREKNHVDLFFESVSSSVKALSPKLIAETKMRVSQLICELELRALTENEQANNAQNPSSTVVVSQESSGGSYIINQQVTHVSSNHQSDTHQQVNEAHHYEALS</sequence>
<evidence type="ECO:0000313" key="4">
    <source>
        <dbReference type="EMBL" id="KNC30612.1"/>
    </source>
</evidence>
<comment type="subcellular location">
    <subcellularLocation>
        <location evidence="1">Nucleus</location>
    </subcellularLocation>
</comment>
<reference evidence="4 5" key="1">
    <citation type="journal article" date="2015" name="Nat. Commun.">
        <title>Lucilia cuprina genome unlocks parasitic fly biology to underpin future interventions.</title>
        <authorList>
            <person name="Anstead C.A."/>
            <person name="Korhonen P.K."/>
            <person name="Young N.D."/>
            <person name="Hall R.S."/>
            <person name="Jex A.R."/>
            <person name="Murali S.C."/>
            <person name="Hughes D.S."/>
            <person name="Lee S.F."/>
            <person name="Perry T."/>
            <person name="Stroehlein A.J."/>
            <person name="Ansell B.R."/>
            <person name="Breugelmans B."/>
            <person name="Hofmann A."/>
            <person name="Qu J."/>
            <person name="Dugan S."/>
            <person name="Lee S.L."/>
            <person name="Chao H."/>
            <person name="Dinh H."/>
            <person name="Han Y."/>
            <person name="Doddapaneni H.V."/>
            <person name="Worley K.C."/>
            <person name="Muzny D.M."/>
            <person name="Ioannidis P."/>
            <person name="Waterhouse R.M."/>
            <person name="Zdobnov E.M."/>
            <person name="James P.J."/>
            <person name="Bagnall N.H."/>
            <person name="Kotze A.C."/>
            <person name="Gibbs R.A."/>
            <person name="Richards S."/>
            <person name="Batterham P."/>
            <person name="Gasser R.B."/>
        </authorList>
    </citation>
    <scope>NUCLEOTIDE SEQUENCE [LARGE SCALE GENOMIC DNA]</scope>
    <source>
        <strain evidence="4 5">LS</strain>
        <tissue evidence="4">Full body</tissue>
    </source>
</reference>